<dbReference type="RefSeq" id="WP_105472720.1">
    <property type="nucleotide sequence ID" value="NZ_PVEO01000001.1"/>
</dbReference>
<protein>
    <submittedName>
        <fullName evidence="1">Putative N-formylglutamate amidohydrolase</fullName>
    </submittedName>
</protein>
<keyword evidence="1" id="KW-0378">Hydrolase</keyword>
<dbReference type="Proteomes" id="UP000251545">
    <property type="component" value="Unassembled WGS sequence"/>
</dbReference>
<evidence type="ECO:0000313" key="1">
    <source>
        <dbReference type="EMBL" id="PQV51135.1"/>
    </source>
</evidence>
<dbReference type="Pfam" id="PF05013">
    <property type="entry name" value="FGase"/>
    <property type="match status" value="1"/>
</dbReference>
<dbReference type="SUPFAM" id="SSF53187">
    <property type="entry name" value="Zn-dependent exopeptidases"/>
    <property type="match status" value="1"/>
</dbReference>
<comment type="caution">
    <text evidence="1">The sequence shown here is derived from an EMBL/GenBank/DDBJ whole genome shotgun (WGS) entry which is preliminary data.</text>
</comment>
<gene>
    <name evidence="1" type="ORF">CLV33_10155</name>
</gene>
<dbReference type="Gene3D" id="3.40.630.40">
    <property type="entry name" value="Zn-dependent exopeptidases"/>
    <property type="match status" value="1"/>
</dbReference>
<proteinExistence type="predicted"/>
<accession>A0A362X2Q1</accession>
<dbReference type="EMBL" id="PVEO01000001">
    <property type="protein sequence ID" value="PQV51135.1"/>
    <property type="molecule type" value="Genomic_DNA"/>
</dbReference>
<dbReference type="GO" id="GO:0016787">
    <property type="term" value="F:hydrolase activity"/>
    <property type="evidence" value="ECO:0007669"/>
    <property type="project" value="UniProtKB-KW"/>
</dbReference>
<sequence length="230" mass="26894">MKLILTCEHAGNKIPEFYKHYFKPGENVLKTHRGIDLGAFDVFKALEPISDWAFYNNKSRLLIELNRSQHHPQLFSEFTRQFSKEEKEKLINLYYLPYRNAVKKAINIYVNQKETVLHVSVHSFTPQLNGVTRNCDIGLLFDSRLQKEKAVAIAFKEKIKALHPNLNVRFNYPYLGKADGFTTFLRKEFPQYYLGLELEINQKFVKNNLTAKNIKHTLHSALKKLLATKH</sequence>
<evidence type="ECO:0000313" key="2">
    <source>
        <dbReference type="Proteomes" id="UP000251545"/>
    </source>
</evidence>
<dbReference type="InterPro" id="IPR007709">
    <property type="entry name" value="N-FG_amidohydro"/>
</dbReference>
<name>A0A362X2Q1_9FLAO</name>
<reference evidence="1 2" key="1">
    <citation type="submission" date="2018-02" db="EMBL/GenBank/DDBJ databases">
        <title>Genomic Encyclopedia of Archaeal and Bacterial Type Strains, Phase II (KMG-II): from individual species to whole genera.</title>
        <authorList>
            <person name="Goeker M."/>
        </authorList>
    </citation>
    <scope>NUCLEOTIDE SEQUENCE [LARGE SCALE GENOMIC DNA]</scope>
    <source>
        <strain evidence="1 2">DSM 21165</strain>
    </source>
</reference>
<organism evidence="1 2">
    <name type="scientific">Jejuia pallidilutea</name>
    <dbReference type="NCBI Taxonomy" id="504487"/>
    <lineage>
        <taxon>Bacteria</taxon>
        <taxon>Pseudomonadati</taxon>
        <taxon>Bacteroidota</taxon>
        <taxon>Flavobacteriia</taxon>
        <taxon>Flavobacteriales</taxon>
        <taxon>Flavobacteriaceae</taxon>
        <taxon>Jejuia</taxon>
    </lineage>
</organism>
<dbReference type="AlphaFoldDB" id="A0A362X2Q1"/>